<dbReference type="Gene3D" id="3.40.50.200">
    <property type="entry name" value="Peptidase S8/S53 domain"/>
    <property type="match status" value="1"/>
</dbReference>
<sequence length="643" mass="66942">MRHTLIRRAAIAAGATALVLPFAASAATAAPIRHAVPGSTPAWATSANRSGTPQSSDRVGVQVFLNLRDADSAERLATAVSTPGNRQYGHYLSPAQFNKRFAPSDASVQQVSSYLKGQGLSVDGTAAGNRYIDASGTVAQLDKAFGTTLSTYRYKGHSLRAPSRQATLPSSVANLVLSVNGLAETAPLRTPFHHRASDPASAKTRSAAPSAAPAPAKCSTFWGEHHQTLPKAYGRTEFPTYLCGYTPDQLQSGYGVKGPIAKGTDGSGTTVAIVDAYASPTMQADADRYAQENGQGAYAAGQYSEKVFKPFDMQDECGGEDGWNGEEAIDVEAAHATAPGATIRYVGAKNCDTGLDEALNWIIQNRSADIVSDSWGNTGEDIPASSVKAEHTIFVQAAAEGIGMYFSSGDSGDEVTAGNTPSAQPDFPASDPYVTAVGGTSMALGSDNSYQFETGWGTDVAKVDYTQNPAAYASTPPGEFVFGAGGGTSTLFDQPRYQRGVVPSSLSRAYGGTPARVVPDVAALADPYTGMAVGRTIDGTYTVETWGGTSLACPLFAGVQAVASTHRHVAIGFANPMLYSMYKSSAYRDVLPQRTPVAVATPSGSALVTFDHDSSLAAARGYDDVTGLGTPNGAKYVQHASRG</sequence>
<dbReference type="PANTHER" id="PTHR14218:SF15">
    <property type="entry name" value="TRIPEPTIDYL-PEPTIDASE 1"/>
    <property type="match status" value="1"/>
</dbReference>
<dbReference type="InterPro" id="IPR050819">
    <property type="entry name" value="Tripeptidyl-peptidase_I"/>
</dbReference>
<keyword evidence="7" id="KW-0865">Zymogen</keyword>
<evidence type="ECO:0000313" key="12">
    <source>
        <dbReference type="Proteomes" id="UP000612808"/>
    </source>
</evidence>
<feature type="domain" description="Peptidase S53" evidence="10">
    <location>
        <begin position="244"/>
        <end position="643"/>
    </location>
</feature>
<evidence type="ECO:0000256" key="1">
    <source>
        <dbReference type="ARBA" id="ARBA00001913"/>
    </source>
</evidence>
<keyword evidence="4" id="KW-0378">Hydrolase</keyword>
<dbReference type="PROSITE" id="PS51695">
    <property type="entry name" value="SEDOLISIN"/>
    <property type="match status" value="1"/>
</dbReference>
<reference evidence="11" key="1">
    <citation type="submission" date="2021-01" db="EMBL/GenBank/DDBJ databases">
        <title>Whole genome shotgun sequence of Actinocatenispora rupis NBRC 107355.</title>
        <authorList>
            <person name="Komaki H."/>
            <person name="Tamura T."/>
        </authorList>
    </citation>
    <scope>NUCLEOTIDE SEQUENCE</scope>
    <source>
        <strain evidence="11">NBRC 107355</strain>
    </source>
</reference>
<dbReference type="CDD" id="cd11377">
    <property type="entry name" value="Pro-peptidase_S53"/>
    <property type="match status" value="1"/>
</dbReference>
<dbReference type="CDD" id="cd04056">
    <property type="entry name" value="Peptidases_S53"/>
    <property type="match status" value="1"/>
</dbReference>
<feature type="compositionally biased region" description="Low complexity" evidence="8">
    <location>
        <begin position="199"/>
        <end position="212"/>
    </location>
</feature>
<keyword evidence="2 11" id="KW-0645">Protease</keyword>
<dbReference type="InterPro" id="IPR023828">
    <property type="entry name" value="Peptidase_S8_Ser-AS"/>
</dbReference>
<evidence type="ECO:0000313" key="11">
    <source>
        <dbReference type="EMBL" id="GID10251.1"/>
    </source>
</evidence>
<dbReference type="PROSITE" id="PS00138">
    <property type="entry name" value="SUBTILASE_SER"/>
    <property type="match status" value="1"/>
</dbReference>
<dbReference type="SUPFAM" id="SSF52743">
    <property type="entry name" value="Subtilisin-like"/>
    <property type="match status" value="1"/>
</dbReference>
<dbReference type="Proteomes" id="UP000612808">
    <property type="component" value="Unassembled WGS sequence"/>
</dbReference>
<dbReference type="GO" id="GO:0006508">
    <property type="term" value="P:proteolysis"/>
    <property type="evidence" value="ECO:0007669"/>
    <property type="project" value="UniProtKB-KW"/>
</dbReference>
<dbReference type="InterPro" id="IPR015366">
    <property type="entry name" value="S53_propep"/>
</dbReference>
<evidence type="ECO:0000256" key="6">
    <source>
        <dbReference type="ARBA" id="ARBA00022837"/>
    </source>
</evidence>
<dbReference type="EMBL" id="BOMB01000007">
    <property type="protein sequence ID" value="GID10251.1"/>
    <property type="molecule type" value="Genomic_DNA"/>
</dbReference>
<comment type="cofactor">
    <cofactor evidence="1">
        <name>Ca(2+)</name>
        <dbReference type="ChEBI" id="CHEBI:29108"/>
    </cofactor>
</comment>
<evidence type="ECO:0000256" key="4">
    <source>
        <dbReference type="ARBA" id="ARBA00022801"/>
    </source>
</evidence>
<organism evidence="11 12">
    <name type="scientific">Actinocatenispora rupis</name>
    <dbReference type="NCBI Taxonomy" id="519421"/>
    <lineage>
        <taxon>Bacteria</taxon>
        <taxon>Bacillati</taxon>
        <taxon>Actinomycetota</taxon>
        <taxon>Actinomycetes</taxon>
        <taxon>Micromonosporales</taxon>
        <taxon>Micromonosporaceae</taxon>
        <taxon>Actinocatenispora</taxon>
    </lineage>
</organism>
<dbReference type="SUPFAM" id="SSF54897">
    <property type="entry name" value="Protease propeptides/inhibitors"/>
    <property type="match status" value="1"/>
</dbReference>
<gene>
    <name evidence="11" type="ORF">Aru02nite_11400</name>
</gene>
<comment type="caution">
    <text evidence="11">The sequence shown here is derived from an EMBL/GenBank/DDBJ whole genome shotgun (WGS) entry which is preliminary data.</text>
</comment>
<evidence type="ECO:0000256" key="5">
    <source>
        <dbReference type="ARBA" id="ARBA00022825"/>
    </source>
</evidence>
<dbReference type="Pfam" id="PF09286">
    <property type="entry name" value="Pro-kuma_activ"/>
    <property type="match status" value="1"/>
</dbReference>
<dbReference type="GO" id="GO:0004252">
    <property type="term" value="F:serine-type endopeptidase activity"/>
    <property type="evidence" value="ECO:0007669"/>
    <property type="project" value="InterPro"/>
</dbReference>
<keyword evidence="6" id="KW-0106">Calcium</keyword>
<evidence type="ECO:0000256" key="9">
    <source>
        <dbReference type="SAM" id="SignalP"/>
    </source>
</evidence>
<keyword evidence="3" id="KW-0479">Metal-binding</keyword>
<keyword evidence="5" id="KW-0720">Serine protease</keyword>
<keyword evidence="9" id="KW-0732">Signal</keyword>
<dbReference type="Pfam" id="PF00082">
    <property type="entry name" value="Peptidase_S8"/>
    <property type="match status" value="1"/>
</dbReference>
<proteinExistence type="predicted"/>
<dbReference type="RefSeq" id="WP_203655464.1">
    <property type="nucleotide sequence ID" value="NZ_BAAAZM010000033.1"/>
</dbReference>
<evidence type="ECO:0000256" key="3">
    <source>
        <dbReference type="ARBA" id="ARBA00022723"/>
    </source>
</evidence>
<feature type="region of interest" description="Disordered" evidence="8">
    <location>
        <begin position="192"/>
        <end position="212"/>
    </location>
</feature>
<protein>
    <submittedName>
        <fullName evidence="11">Serine protease</fullName>
    </submittedName>
</protein>
<evidence type="ECO:0000256" key="7">
    <source>
        <dbReference type="ARBA" id="ARBA00023145"/>
    </source>
</evidence>
<dbReference type="GO" id="GO:0046872">
    <property type="term" value="F:metal ion binding"/>
    <property type="evidence" value="ECO:0007669"/>
    <property type="project" value="UniProtKB-KW"/>
</dbReference>
<dbReference type="PANTHER" id="PTHR14218">
    <property type="entry name" value="PROTEASE S8 TRIPEPTIDYL PEPTIDASE I CLN2"/>
    <property type="match status" value="1"/>
</dbReference>
<dbReference type="PRINTS" id="PR00723">
    <property type="entry name" value="SUBTILISIN"/>
</dbReference>
<dbReference type="InterPro" id="IPR015500">
    <property type="entry name" value="Peptidase_S8_subtilisin-rel"/>
</dbReference>
<evidence type="ECO:0000256" key="8">
    <source>
        <dbReference type="SAM" id="MobiDB-lite"/>
    </source>
</evidence>
<dbReference type="InterPro" id="IPR030400">
    <property type="entry name" value="Sedolisin_dom"/>
</dbReference>
<keyword evidence="12" id="KW-1185">Reference proteome</keyword>
<name>A0A8J3N8M6_9ACTN</name>
<dbReference type="InterPro" id="IPR000209">
    <property type="entry name" value="Peptidase_S8/S53_dom"/>
</dbReference>
<dbReference type="GO" id="GO:0008240">
    <property type="term" value="F:tripeptidyl-peptidase activity"/>
    <property type="evidence" value="ECO:0007669"/>
    <property type="project" value="TreeGrafter"/>
</dbReference>
<dbReference type="SMART" id="SM00944">
    <property type="entry name" value="Pro-kuma_activ"/>
    <property type="match status" value="1"/>
</dbReference>
<dbReference type="InterPro" id="IPR036852">
    <property type="entry name" value="Peptidase_S8/S53_dom_sf"/>
</dbReference>
<accession>A0A8J3N8M6</accession>
<evidence type="ECO:0000256" key="2">
    <source>
        <dbReference type="ARBA" id="ARBA00022670"/>
    </source>
</evidence>
<evidence type="ECO:0000259" key="10">
    <source>
        <dbReference type="PROSITE" id="PS51695"/>
    </source>
</evidence>
<feature type="chain" id="PRO_5035285765" evidence="9">
    <location>
        <begin position="27"/>
        <end position="643"/>
    </location>
</feature>
<feature type="signal peptide" evidence="9">
    <location>
        <begin position="1"/>
        <end position="26"/>
    </location>
</feature>
<dbReference type="AlphaFoldDB" id="A0A8J3N8M6"/>